<dbReference type="InterPro" id="IPR027477">
    <property type="entry name" value="Succ_DH/fumarate_Rdtase_cat_sf"/>
</dbReference>
<feature type="binding site" evidence="18">
    <location>
        <position position="257"/>
    </location>
    <ligand>
        <name>FAD</name>
        <dbReference type="ChEBI" id="CHEBI:57692"/>
    </ligand>
</feature>
<dbReference type="PIRSF" id="PIRSF000171">
    <property type="entry name" value="SDHA_APRA_LASPO"/>
    <property type="match status" value="1"/>
</dbReference>
<feature type="binding site" evidence="18">
    <location>
        <begin position="76"/>
        <end position="91"/>
    </location>
    <ligand>
        <name>FAD</name>
        <dbReference type="ChEBI" id="CHEBI:57692"/>
    </ligand>
</feature>
<feature type="binding site" evidence="17">
    <location>
        <position position="290"/>
    </location>
    <ligand>
        <name>substrate</name>
    </ligand>
</feature>
<dbReference type="InterPro" id="IPR037099">
    <property type="entry name" value="Fum_R/Succ_DH_flav-like_C_sf"/>
</dbReference>
<keyword evidence="5 20" id="KW-0816">Tricarboxylic acid cycle</keyword>
<comment type="similarity">
    <text evidence="3 20">Belongs to the FAD-dependent oxidoreductase 2 family. FRD/SDH subfamily.</text>
</comment>
<dbReference type="Gene3D" id="3.90.700.10">
    <property type="entry name" value="Succinate dehydrogenase/fumarate reductase flavoprotein, catalytic domain"/>
    <property type="match status" value="1"/>
</dbReference>
<organism evidence="23 24">
    <name type="scientific">Cetraspora pellucida</name>
    <dbReference type="NCBI Taxonomy" id="1433469"/>
    <lineage>
        <taxon>Eukaryota</taxon>
        <taxon>Fungi</taxon>
        <taxon>Fungi incertae sedis</taxon>
        <taxon>Mucoromycota</taxon>
        <taxon>Glomeromycotina</taxon>
        <taxon>Glomeromycetes</taxon>
        <taxon>Diversisporales</taxon>
        <taxon>Gigasporaceae</taxon>
        <taxon>Cetraspora</taxon>
    </lineage>
</organism>
<dbReference type="FunFam" id="1.20.58.100:FF:000001">
    <property type="entry name" value="Succinate dehydrogenase flavoprotein subunit (SdhA)"/>
    <property type="match status" value="1"/>
</dbReference>
<dbReference type="GO" id="GO:0009055">
    <property type="term" value="F:electron transfer activity"/>
    <property type="evidence" value="ECO:0007669"/>
    <property type="project" value="TreeGrafter"/>
</dbReference>
<evidence type="ECO:0000256" key="6">
    <source>
        <dbReference type="ARBA" id="ARBA00022630"/>
    </source>
</evidence>
<evidence type="ECO:0000256" key="9">
    <source>
        <dbReference type="ARBA" id="ARBA00022946"/>
    </source>
</evidence>
<keyword evidence="24" id="KW-1185">Reference proteome</keyword>
<evidence type="ECO:0000256" key="13">
    <source>
        <dbReference type="ARBA" id="ARBA00023136"/>
    </source>
</evidence>
<keyword evidence="11 20" id="KW-0560">Oxidoreductase</keyword>
<comment type="caution">
    <text evidence="23">The sequence shown here is derived from an EMBL/GenBank/DDBJ whole genome shotgun (WGS) entry which is preliminary data.</text>
</comment>
<feature type="active site" description="Proton acceptor" evidence="16">
    <location>
        <position position="322"/>
    </location>
</feature>
<protein>
    <recommendedName>
        <fullName evidence="20">Succinate dehydrogenase [ubiquinone] flavoprotein subunit, mitochondrial</fullName>
        <ecNumber evidence="20">1.3.5.1</ecNumber>
    </recommendedName>
</protein>
<feature type="binding site" evidence="17">
    <location>
        <position position="278"/>
    </location>
    <ligand>
        <name>substrate</name>
    </ligand>
</feature>
<name>A0A9N9DDX8_9GLOM</name>
<evidence type="ECO:0000256" key="15">
    <source>
        <dbReference type="ARBA" id="ARBA00059077"/>
    </source>
</evidence>
<keyword evidence="8 18" id="KW-0274">FAD</keyword>
<feature type="binding site" evidence="17">
    <location>
        <position position="434"/>
    </location>
    <ligand>
        <name>substrate</name>
    </ligand>
</feature>
<feature type="binding site" evidence="18">
    <location>
        <begin position="439"/>
        <end position="440"/>
    </location>
    <ligand>
        <name>FAD</name>
        <dbReference type="ChEBI" id="CHEBI:57692"/>
    </ligand>
</feature>
<dbReference type="Proteomes" id="UP000789759">
    <property type="component" value="Unassembled WGS sequence"/>
</dbReference>
<reference evidence="23" key="1">
    <citation type="submission" date="2021-06" db="EMBL/GenBank/DDBJ databases">
        <authorList>
            <person name="Kallberg Y."/>
            <person name="Tangrot J."/>
            <person name="Rosling A."/>
        </authorList>
    </citation>
    <scope>NUCLEOTIDE SEQUENCE</scope>
    <source>
        <strain evidence="23">FL966</strain>
    </source>
</reference>
<feature type="binding site" evidence="18">
    <location>
        <begin position="53"/>
        <end position="58"/>
    </location>
    <ligand>
        <name>FAD</name>
        <dbReference type="ChEBI" id="CHEBI:57692"/>
    </ligand>
</feature>
<proteinExistence type="inferred from homology"/>
<evidence type="ECO:0000256" key="1">
    <source>
        <dbReference type="ARBA" id="ARBA00004443"/>
    </source>
</evidence>
<dbReference type="InterPro" id="IPR014006">
    <property type="entry name" value="Succ_Dhase_FrdA_Gneg"/>
</dbReference>
<dbReference type="FunFam" id="3.90.700.10:FF:000001">
    <property type="entry name" value="Mitochondrial succinate dehydrogenase flavoprotein subunit"/>
    <property type="match status" value="1"/>
</dbReference>
<dbReference type="GO" id="GO:0005743">
    <property type="term" value="C:mitochondrial inner membrane"/>
    <property type="evidence" value="ECO:0007669"/>
    <property type="project" value="UniProtKB-SubCell"/>
</dbReference>
<comment type="function">
    <text evidence="15 20">Flavoprotein (FP) subunit of succinate dehydrogenase (SDH) that is involved in complex II of the mitochondrial electron transport chain and is responsible for transferring electrons from succinate to ubiquinone (coenzyme Q).</text>
</comment>
<evidence type="ECO:0000259" key="21">
    <source>
        <dbReference type="Pfam" id="PF00890"/>
    </source>
</evidence>
<evidence type="ECO:0000313" key="24">
    <source>
        <dbReference type="Proteomes" id="UP000789759"/>
    </source>
</evidence>
<comment type="cofactor">
    <cofactor evidence="18">
        <name>FAD</name>
        <dbReference type="ChEBI" id="CHEBI:57692"/>
    </cofactor>
    <text evidence="18">Flavinylated by SdhE, about 5% flavinylation occurs in the absence of SdhE.</text>
</comment>
<dbReference type="FunFam" id="3.50.50.60:FF:000482">
    <property type="entry name" value="Succinate dehydrogenase complex, subunit A, flavoprotein (Fp)"/>
    <property type="match status" value="1"/>
</dbReference>
<comment type="catalytic activity">
    <reaction evidence="14 20">
        <text>a quinone + succinate = fumarate + a quinol</text>
        <dbReference type="Rhea" id="RHEA:40523"/>
        <dbReference type="ChEBI" id="CHEBI:24646"/>
        <dbReference type="ChEBI" id="CHEBI:29806"/>
        <dbReference type="ChEBI" id="CHEBI:30031"/>
        <dbReference type="ChEBI" id="CHEBI:132124"/>
        <dbReference type="EC" id="1.3.5.1"/>
    </reaction>
</comment>
<dbReference type="InterPro" id="IPR003953">
    <property type="entry name" value="FAD-dep_OxRdtase_2_FAD-bd"/>
</dbReference>
<keyword evidence="7" id="KW-0999">Mitochondrion inner membrane</keyword>
<dbReference type="FunFam" id="4.10.80.40:FF:000002">
    <property type="entry name" value="Succinate dehydrogenase [ubiquinone] flavoprotein subunit, mitochondrial"/>
    <property type="match status" value="1"/>
</dbReference>
<dbReference type="PANTHER" id="PTHR11632:SF51">
    <property type="entry name" value="SUCCINATE DEHYDROGENASE [UBIQUINONE] FLAVOPROTEIN SUBUNIT, MITOCHONDRIAL"/>
    <property type="match status" value="1"/>
</dbReference>
<keyword evidence="4 20" id="KW-0813">Transport</keyword>
<evidence type="ECO:0000256" key="14">
    <source>
        <dbReference type="ARBA" id="ARBA00049220"/>
    </source>
</evidence>
<dbReference type="InterPro" id="IPR011281">
    <property type="entry name" value="Succ_DH_flav_su_fwd"/>
</dbReference>
<feature type="binding site" evidence="17">
    <location>
        <position position="389"/>
    </location>
    <ligand>
        <name>substrate</name>
    </ligand>
</feature>
<evidence type="ECO:0000256" key="3">
    <source>
        <dbReference type="ARBA" id="ARBA00008040"/>
    </source>
</evidence>
<keyword evidence="12" id="KW-0496">Mitochondrion</keyword>
<evidence type="ECO:0000256" key="4">
    <source>
        <dbReference type="ARBA" id="ARBA00022448"/>
    </source>
</evidence>
<evidence type="ECO:0000256" key="18">
    <source>
        <dbReference type="PIRSR" id="PIRSR611281-3"/>
    </source>
</evidence>
<dbReference type="SUPFAM" id="SSF51905">
    <property type="entry name" value="FAD/NAD(P)-binding domain"/>
    <property type="match status" value="1"/>
</dbReference>
<dbReference type="NCBIfam" id="TIGR01816">
    <property type="entry name" value="sdhA_forward"/>
    <property type="match status" value="1"/>
</dbReference>
<evidence type="ECO:0000313" key="23">
    <source>
        <dbReference type="EMBL" id="CAG8636394.1"/>
    </source>
</evidence>
<dbReference type="EMBL" id="CAJVQA010006217">
    <property type="protein sequence ID" value="CAG8636394.1"/>
    <property type="molecule type" value="Genomic_DNA"/>
</dbReference>
<dbReference type="EC" id="1.3.5.1" evidence="20"/>
<evidence type="ECO:0000256" key="11">
    <source>
        <dbReference type="ARBA" id="ARBA00023002"/>
    </source>
</evidence>
<dbReference type="GO" id="GO:0006121">
    <property type="term" value="P:mitochondrial electron transport, succinate to ubiquinone"/>
    <property type="evidence" value="ECO:0007669"/>
    <property type="project" value="TreeGrafter"/>
</dbReference>
<feature type="modified residue" description="Tele-8alpha-FAD histidine" evidence="19">
    <location>
        <position position="84"/>
    </location>
</feature>
<evidence type="ECO:0000256" key="20">
    <source>
        <dbReference type="RuleBase" id="RU362051"/>
    </source>
</evidence>
<dbReference type="Pfam" id="PF02910">
    <property type="entry name" value="Succ_DH_flav_C"/>
    <property type="match status" value="1"/>
</dbReference>
<comment type="pathway">
    <text evidence="2 20">Carbohydrate metabolism; tricarboxylic acid cycle; fumarate from succinate (eukaryal route): step 1/1.</text>
</comment>
<evidence type="ECO:0000256" key="10">
    <source>
        <dbReference type="ARBA" id="ARBA00022982"/>
    </source>
</evidence>
<dbReference type="InterPro" id="IPR015939">
    <property type="entry name" value="Fum_Rdtase/Succ_DH_flav-like_C"/>
</dbReference>
<dbReference type="GO" id="GO:0050660">
    <property type="term" value="F:flavin adenine dinucleotide binding"/>
    <property type="evidence" value="ECO:0007669"/>
    <property type="project" value="InterPro"/>
</dbReference>
<accession>A0A9N9DDX8</accession>
<feature type="binding site" evidence="18">
    <location>
        <position position="423"/>
    </location>
    <ligand>
        <name>FAD</name>
        <dbReference type="ChEBI" id="CHEBI:57692"/>
    </ligand>
</feature>
<dbReference type="Pfam" id="PF00890">
    <property type="entry name" value="FAD_binding_2"/>
    <property type="match status" value="1"/>
</dbReference>
<comment type="subcellular location">
    <subcellularLocation>
        <location evidence="1 20">Mitochondrion inner membrane</location>
        <topology evidence="1 20">Peripheral membrane protein</topology>
        <orientation evidence="1 20">Matrix side</orientation>
    </subcellularLocation>
</comment>
<dbReference type="PANTHER" id="PTHR11632">
    <property type="entry name" value="SUCCINATE DEHYDROGENASE 2 FLAVOPROTEIN SUBUNIT"/>
    <property type="match status" value="1"/>
</dbReference>
<dbReference type="SUPFAM" id="SSF46977">
    <property type="entry name" value="Succinate dehydrogenase/fumarate reductase flavoprotein C-terminal domain"/>
    <property type="match status" value="1"/>
</dbReference>
<sequence>MIFSAPALFRAFHASQPSLRVTTTEPLRAKEAPSTISNKYPVIDHTYDAIVVGAGGAGLRAAFGLAEAGFNTACITKLFPTRSHTVAAQGGINAALGNMSEDDWRWHMYDTVKGSDWLGDQDAIHYMCREAPDVVIELEHFGVPFSRTEDGKIYQRAFGGQSLKFGQAYRCAAVADRTGHALLHTLYGQSLKYSANYFIEFFALDLLMEDGVCRGVIAINQEDGTLHRFRSHKTVLATGGYGRTYFSCTSAHTCTGDGNAMVSRAGLPLQDLEFVQFHPTGIYGSGCLITEGSRGEGGYLLNSQGERFMERYAPTAKDLASRDVVSRSMTLEIREGRGVGPEHDHIFLQLSHLPAEVLHERLPGISETAAIFAGVDVTKEPIPVLPTVHYNMGGIPTRYTGEVLTIDEKGNDKIVPGLYAAGEAACVSVHGANRLGANSLLDIVVFGRACAHHIRDTLEPGTPHKPLTPDAGTKSIANLDKLRNASGKLPTADIRLKMQKAMQKDAAVFRTQSSLEEGVKNIDGVWESFKDVKVSDRSMIWNSDLIETFELQNLLTNAVQTLHSAVARKESRGAHAREDFKERNDAEWLKHTLSWQDHQTGEVTLKYREVTQKTLDENECASLTIIYDYNKTWIENYSPVIEIRIRR</sequence>
<dbReference type="InterPro" id="IPR003952">
    <property type="entry name" value="FRD_SDH_FAD_BS"/>
</dbReference>
<evidence type="ECO:0000259" key="22">
    <source>
        <dbReference type="Pfam" id="PF02910"/>
    </source>
</evidence>
<dbReference type="OrthoDB" id="71672at2759"/>
<keyword evidence="9 20" id="KW-0809">Transit peptide</keyword>
<dbReference type="PROSITE" id="PS00504">
    <property type="entry name" value="FRD_SDH_FAD_BINDING"/>
    <property type="match status" value="1"/>
</dbReference>
<dbReference type="Gene3D" id="1.20.58.100">
    <property type="entry name" value="Fumarate reductase/succinate dehydrogenase flavoprotein-like, C-terminal domain"/>
    <property type="match status" value="1"/>
</dbReference>
<dbReference type="Gene3D" id="4.10.80.40">
    <property type="entry name" value="succinate dehydrogenase protein domain"/>
    <property type="match status" value="1"/>
</dbReference>
<dbReference type="InterPro" id="IPR036188">
    <property type="entry name" value="FAD/NAD-bd_sf"/>
</dbReference>
<keyword evidence="13 20" id="KW-0472">Membrane</keyword>
<evidence type="ECO:0000256" key="17">
    <source>
        <dbReference type="PIRSR" id="PIRSR611281-2"/>
    </source>
</evidence>
<dbReference type="SUPFAM" id="SSF56425">
    <property type="entry name" value="Succinate dehydrogenase/fumarate reductase flavoprotein, catalytic domain"/>
    <property type="match status" value="1"/>
</dbReference>
<keyword evidence="6 18" id="KW-0285">Flavoprotein</keyword>
<dbReference type="Gene3D" id="3.50.50.60">
    <property type="entry name" value="FAD/NAD(P)-binding domain"/>
    <property type="match status" value="1"/>
</dbReference>
<dbReference type="PRINTS" id="PR00411">
    <property type="entry name" value="PNDRDTASEI"/>
</dbReference>
<gene>
    <name evidence="23" type="ORF">CPELLU_LOCUS8643</name>
</gene>
<dbReference type="GO" id="GO:0008177">
    <property type="term" value="F:succinate dehydrogenase (quinone) activity"/>
    <property type="evidence" value="ECO:0007669"/>
    <property type="project" value="UniProtKB-EC"/>
</dbReference>
<feature type="domain" description="FAD-dependent oxidoreductase 2 FAD-binding" evidence="21">
    <location>
        <begin position="48"/>
        <end position="440"/>
    </location>
</feature>
<evidence type="ECO:0000256" key="16">
    <source>
        <dbReference type="PIRSR" id="PIRSR000171-1"/>
    </source>
</evidence>
<evidence type="ECO:0000256" key="2">
    <source>
        <dbReference type="ARBA" id="ARBA00004788"/>
    </source>
</evidence>
<evidence type="ECO:0000256" key="12">
    <source>
        <dbReference type="ARBA" id="ARBA00023128"/>
    </source>
</evidence>
<dbReference type="GO" id="GO:0006099">
    <property type="term" value="P:tricarboxylic acid cycle"/>
    <property type="evidence" value="ECO:0007669"/>
    <property type="project" value="UniProtKB-KW"/>
</dbReference>
<keyword evidence="10 20" id="KW-0249">Electron transport</keyword>
<evidence type="ECO:0000256" key="8">
    <source>
        <dbReference type="ARBA" id="ARBA00022827"/>
    </source>
</evidence>
<dbReference type="AlphaFoldDB" id="A0A9N9DDX8"/>
<feature type="domain" description="Fumarate reductase/succinate dehydrogenase flavoprotein-like C-terminal" evidence="22">
    <location>
        <begin position="495"/>
        <end position="615"/>
    </location>
</feature>
<dbReference type="NCBIfam" id="TIGR01812">
    <property type="entry name" value="sdhA_frdA_Gneg"/>
    <property type="match status" value="1"/>
</dbReference>
<evidence type="ECO:0000256" key="7">
    <source>
        <dbReference type="ARBA" id="ARBA00022792"/>
    </source>
</evidence>
<evidence type="ECO:0000256" key="19">
    <source>
        <dbReference type="PIRSR" id="PIRSR611281-4"/>
    </source>
</evidence>
<evidence type="ECO:0000256" key="5">
    <source>
        <dbReference type="ARBA" id="ARBA00022532"/>
    </source>
</evidence>
<dbReference type="InterPro" id="IPR030664">
    <property type="entry name" value="SdhA/FrdA/AprA"/>
</dbReference>